<dbReference type="GO" id="GO:0016491">
    <property type="term" value="F:oxidoreductase activity"/>
    <property type="evidence" value="ECO:0007669"/>
    <property type="project" value="InterPro"/>
</dbReference>
<dbReference type="Gene3D" id="1.20.1440.240">
    <property type="match status" value="1"/>
</dbReference>
<evidence type="ECO:0000313" key="2">
    <source>
        <dbReference type="EMBL" id="GFE12586.1"/>
    </source>
</evidence>
<dbReference type="SUPFAM" id="SSF54373">
    <property type="entry name" value="FAD-linked reductases, C-terminal domain"/>
    <property type="match status" value="1"/>
</dbReference>
<dbReference type="AlphaFoldDB" id="A0A640SR56"/>
<protein>
    <submittedName>
        <fullName evidence="2">Flavin monoamine oxidase</fullName>
    </submittedName>
</protein>
<dbReference type="EMBL" id="BLIO01000001">
    <property type="protein sequence ID" value="GFE12586.1"/>
    <property type="molecule type" value="Genomic_DNA"/>
</dbReference>
<dbReference type="InterPro" id="IPR050281">
    <property type="entry name" value="Flavin_monoamine_oxidase"/>
</dbReference>
<dbReference type="PANTHER" id="PTHR10742:SF410">
    <property type="entry name" value="LYSINE-SPECIFIC HISTONE DEMETHYLASE 2"/>
    <property type="match status" value="1"/>
</dbReference>
<proteinExistence type="predicted"/>
<name>A0A640SR56_9ACTN</name>
<gene>
    <name evidence="2" type="ORF">Sgleb_06330</name>
</gene>
<dbReference type="Pfam" id="PF01593">
    <property type="entry name" value="Amino_oxidase"/>
    <property type="match status" value="1"/>
</dbReference>
<dbReference type="InterPro" id="IPR002937">
    <property type="entry name" value="Amino_oxidase"/>
</dbReference>
<comment type="caution">
    <text evidence="2">The sequence shown here is derived from an EMBL/GenBank/DDBJ whole genome shotgun (WGS) entry which is preliminary data.</text>
</comment>
<organism evidence="2 3">
    <name type="scientific">Streptomyces glebosus</name>
    <dbReference type="NCBI Taxonomy" id="249580"/>
    <lineage>
        <taxon>Bacteria</taxon>
        <taxon>Bacillati</taxon>
        <taxon>Actinomycetota</taxon>
        <taxon>Actinomycetes</taxon>
        <taxon>Kitasatosporales</taxon>
        <taxon>Streptomycetaceae</taxon>
        <taxon>Streptomyces</taxon>
    </lineage>
</organism>
<dbReference type="Gene3D" id="3.90.660.10">
    <property type="match status" value="1"/>
</dbReference>
<dbReference type="PANTHER" id="PTHR10742">
    <property type="entry name" value="FLAVIN MONOAMINE OXIDASE"/>
    <property type="match status" value="1"/>
</dbReference>
<dbReference type="InterPro" id="IPR036188">
    <property type="entry name" value="FAD/NAD-bd_sf"/>
</dbReference>
<feature type="domain" description="Amine oxidase" evidence="1">
    <location>
        <begin position="60"/>
        <end position="529"/>
    </location>
</feature>
<evidence type="ECO:0000313" key="3">
    <source>
        <dbReference type="Proteomes" id="UP000430079"/>
    </source>
</evidence>
<evidence type="ECO:0000259" key="1">
    <source>
        <dbReference type="Pfam" id="PF01593"/>
    </source>
</evidence>
<dbReference type="Gene3D" id="3.50.50.60">
    <property type="entry name" value="FAD/NAD(P)-binding domain"/>
    <property type="match status" value="1"/>
</dbReference>
<dbReference type="SUPFAM" id="SSF51905">
    <property type="entry name" value="FAD/NAD(P)-binding domain"/>
    <property type="match status" value="1"/>
</dbReference>
<sequence length="553" mass="61102">MTRRGTKRPAADTPVDDSAKALRHAMSGLSGPEATGWTGTVRPAGTPGKGAKVLILGAGVAGLTAAYELSMLDYQVTVLEAQDRIGGRNRTARHGDQLYELDAHGTPTPTHRCEFDEGLYLNLGPGRIPYHHRRVLKYCRDFGVALEPYVMETTANRVRPPHADVTWPNRRVANDTRGHLAAKLAETLNGRDAFTGELRELLRVFGALDANGKYRGSTRSGYLDSPEIAEWPVPAPPLSFEDLVHSGFWKTRFYQPVDYLWQATMFQPVGGMDHIVKALAREAKRAGAKIVLGAEVREIEIGPRGLAVSLKYRKGNDELQADARYCVSNIPVPVLRTIKLTRFSDPFEQALRVVEFEKTCKVGWQANRRFWEGDLGGCDDTEGIYGGISWTGHNITQMWYPSNDYFSAKGTLTGAYNFGTAAETLGKLTPEKRLHLAREGAVQLHPEFKNKELVPDKQGISIAWHKVPYQLGGWAAWKPQQSSHKKAYKQLLQPEGTDAFFVTGDQISPLPGWQEGAMMSAHYVVQQILGIMPLTAPEEVAVPDSVALTQGLF</sequence>
<dbReference type="RefSeq" id="WP_190144233.1">
    <property type="nucleotide sequence ID" value="NZ_BLIO01000001.1"/>
</dbReference>
<reference evidence="2 3" key="1">
    <citation type="submission" date="2019-12" db="EMBL/GenBank/DDBJ databases">
        <title>Whole genome shotgun sequence of Streptomyces hygroscopicus subsp. glebosus NBRC 13786.</title>
        <authorList>
            <person name="Ichikawa N."/>
            <person name="Kimura A."/>
            <person name="Kitahashi Y."/>
            <person name="Komaki H."/>
            <person name="Tamura T."/>
        </authorList>
    </citation>
    <scope>NUCLEOTIDE SEQUENCE [LARGE SCALE GENOMIC DNA]</scope>
    <source>
        <strain evidence="2 3">NBRC 13786</strain>
    </source>
</reference>
<dbReference type="Proteomes" id="UP000430079">
    <property type="component" value="Unassembled WGS sequence"/>
</dbReference>
<keyword evidence="3" id="KW-1185">Reference proteome</keyword>
<accession>A0A640SR56</accession>